<reference evidence="2" key="1">
    <citation type="submission" date="2023-03" db="EMBL/GenBank/DDBJ databases">
        <title>Actinorhabdospora filicis NBRC 111898.</title>
        <authorList>
            <person name="Ichikawa N."/>
            <person name="Sato H."/>
            <person name="Tonouchi N."/>
        </authorList>
    </citation>
    <scope>NUCLEOTIDE SEQUENCE</scope>
    <source>
        <strain evidence="2">NBRC 111898</strain>
    </source>
</reference>
<keyword evidence="1" id="KW-1133">Transmembrane helix</keyword>
<keyword evidence="1" id="KW-0472">Membrane</keyword>
<feature type="transmembrane region" description="Helical" evidence="1">
    <location>
        <begin position="120"/>
        <end position="141"/>
    </location>
</feature>
<dbReference type="AlphaFoldDB" id="A0A9W6W1T5"/>
<keyword evidence="3" id="KW-1185">Reference proteome</keyword>
<evidence type="ECO:0000256" key="1">
    <source>
        <dbReference type="SAM" id="Phobius"/>
    </source>
</evidence>
<organism evidence="2 3">
    <name type="scientific">Actinorhabdospora filicis</name>
    <dbReference type="NCBI Taxonomy" id="1785913"/>
    <lineage>
        <taxon>Bacteria</taxon>
        <taxon>Bacillati</taxon>
        <taxon>Actinomycetota</taxon>
        <taxon>Actinomycetes</taxon>
        <taxon>Micromonosporales</taxon>
        <taxon>Micromonosporaceae</taxon>
        <taxon>Actinorhabdospora</taxon>
    </lineage>
</organism>
<feature type="transmembrane region" description="Helical" evidence="1">
    <location>
        <begin position="75"/>
        <end position="99"/>
    </location>
</feature>
<dbReference type="EMBL" id="BSTX01000001">
    <property type="protein sequence ID" value="GLZ76252.1"/>
    <property type="molecule type" value="Genomic_DNA"/>
</dbReference>
<evidence type="ECO:0000313" key="3">
    <source>
        <dbReference type="Proteomes" id="UP001165079"/>
    </source>
</evidence>
<evidence type="ECO:0008006" key="4">
    <source>
        <dbReference type="Google" id="ProtNLM"/>
    </source>
</evidence>
<keyword evidence="1" id="KW-0812">Transmembrane</keyword>
<dbReference type="RefSeq" id="WP_285661436.1">
    <property type="nucleotide sequence ID" value="NZ_BSTX01000001.1"/>
</dbReference>
<protein>
    <recommendedName>
        <fullName evidence="4">Glycerophosphoryl diester phosphodiesterase membrane domain-containing protein</fullName>
    </recommendedName>
</protein>
<proteinExistence type="predicted"/>
<feature type="transmembrane region" description="Helical" evidence="1">
    <location>
        <begin position="225"/>
        <end position="250"/>
    </location>
</feature>
<accession>A0A9W6W1T5</accession>
<feature type="transmembrane region" description="Helical" evidence="1">
    <location>
        <begin position="147"/>
        <end position="165"/>
    </location>
</feature>
<name>A0A9W6W1T5_9ACTN</name>
<gene>
    <name evidence="2" type="ORF">Afil01_10590</name>
</gene>
<evidence type="ECO:0000313" key="2">
    <source>
        <dbReference type="EMBL" id="GLZ76252.1"/>
    </source>
</evidence>
<sequence>MTGSQVLPLRPMTVGELLDAAASLLRAWWKPMLAEAFFLALIEQIGMTALRMTSIPTGTDSFLYLTMQSSSFSWLWMWIGLSTETVIITLLGASAARAARSTLLGEPTGTWRALWRSPVPWGRVLGFIAIVAPIASIAAAMCGLPWLVVYAFTGLIVPVMVLENTRFGEAVGRGLKLAGRGGMRAAGVRMLGYLSWALVRLSIFCAAFSAADRIAEFAPLLRDNFWIMLGVIYLAVNTMGYAMMACLDAVTLIETRIRYEGLDIALNAARRAGVPPDLSPPRIVYGPIGGPHG</sequence>
<comment type="caution">
    <text evidence="2">The sequence shown here is derived from an EMBL/GenBank/DDBJ whole genome shotgun (WGS) entry which is preliminary data.</text>
</comment>
<dbReference type="Proteomes" id="UP001165079">
    <property type="component" value="Unassembled WGS sequence"/>
</dbReference>
<feature type="transmembrane region" description="Helical" evidence="1">
    <location>
        <begin position="186"/>
        <end position="210"/>
    </location>
</feature>